<keyword evidence="9" id="KW-1185">Reference proteome</keyword>
<dbReference type="InterPro" id="IPR000595">
    <property type="entry name" value="cNMP-bd_dom"/>
</dbReference>
<dbReference type="RefSeq" id="WP_137448034.1">
    <property type="nucleotide sequence ID" value="NZ_SZZH01000001.1"/>
</dbReference>
<dbReference type="InterPro" id="IPR018490">
    <property type="entry name" value="cNMP-bd_dom_sf"/>
</dbReference>
<dbReference type="Gene3D" id="2.30.30.60">
    <property type="match status" value="1"/>
</dbReference>
<evidence type="ECO:0000256" key="4">
    <source>
        <dbReference type="ARBA" id="ARBA00023136"/>
    </source>
</evidence>
<feature type="transmembrane region" description="Helical" evidence="6">
    <location>
        <begin position="142"/>
        <end position="173"/>
    </location>
</feature>
<protein>
    <submittedName>
        <fullName evidence="8">Mechanosensitive ion channel</fullName>
    </submittedName>
</protein>
<keyword evidence="3 6" id="KW-1133">Transmembrane helix</keyword>
<feature type="transmembrane region" description="Helical" evidence="6">
    <location>
        <begin position="46"/>
        <end position="65"/>
    </location>
</feature>
<evidence type="ECO:0000259" key="7">
    <source>
        <dbReference type="PROSITE" id="PS50042"/>
    </source>
</evidence>
<dbReference type="GO" id="GO:0055085">
    <property type="term" value="P:transmembrane transport"/>
    <property type="evidence" value="ECO:0007669"/>
    <property type="project" value="InterPro"/>
</dbReference>
<dbReference type="Pfam" id="PF00924">
    <property type="entry name" value="MS_channel_2nd"/>
    <property type="match status" value="1"/>
</dbReference>
<proteinExistence type="predicted"/>
<dbReference type="PANTHER" id="PTHR30566">
    <property type="entry name" value="YNAI-RELATED MECHANOSENSITIVE ION CHANNEL"/>
    <property type="match status" value="1"/>
</dbReference>
<dbReference type="SMART" id="SM00100">
    <property type="entry name" value="cNMP"/>
    <property type="match status" value="1"/>
</dbReference>
<gene>
    <name evidence="8" type="ORF">FDO65_03350</name>
</gene>
<dbReference type="OrthoDB" id="9775207at2"/>
<dbReference type="CDD" id="cd00038">
    <property type="entry name" value="CAP_ED"/>
    <property type="match status" value="1"/>
</dbReference>
<evidence type="ECO:0000256" key="3">
    <source>
        <dbReference type="ARBA" id="ARBA00022989"/>
    </source>
</evidence>
<dbReference type="Proteomes" id="UP000306985">
    <property type="component" value="Unassembled WGS sequence"/>
</dbReference>
<dbReference type="GO" id="GO:0016020">
    <property type="term" value="C:membrane"/>
    <property type="evidence" value="ECO:0007669"/>
    <property type="project" value="UniProtKB-SubCell"/>
</dbReference>
<dbReference type="EMBL" id="SZZH01000001">
    <property type="protein sequence ID" value="TKV60731.1"/>
    <property type="molecule type" value="Genomic_DNA"/>
</dbReference>
<reference evidence="8 9" key="1">
    <citation type="submission" date="2019-05" db="EMBL/GenBank/DDBJ databases">
        <title>Nakamurella sp. N5BH11, whole genome shotgun sequence.</title>
        <authorList>
            <person name="Tuo L."/>
        </authorList>
    </citation>
    <scope>NUCLEOTIDE SEQUENCE [LARGE SCALE GENOMIC DNA]</scope>
    <source>
        <strain evidence="8 9">N5BH11</strain>
    </source>
</reference>
<dbReference type="SUPFAM" id="SSF51206">
    <property type="entry name" value="cAMP-binding domain-like"/>
    <property type="match status" value="1"/>
</dbReference>
<evidence type="ECO:0000256" key="6">
    <source>
        <dbReference type="SAM" id="Phobius"/>
    </source>
</evidence>
<comment type="caution">
    <text evidence="8">The sequence shown here is derived from an EMBL/GenBank/DDBJ whole genome shotgun (WGS) entry which is preliminary data.</text>
</comment>
<feature type="transmembrane region" description="Helical" evidence="6">
    <location>
        <begin position="77"/>
        <end position="102"/>
    </location>
</feature>
<dbReference type="InterPro" id="IPR006685">
    <property type="entry name" value="MscS_channel_2nd"/>
</dbReference>
<feature type="domain" description="Cyclic nucleotide-binding" evidence="7">
    <location>
        <begin position="337"/>
        <end position="416"/>
    </location>
</feature>
<organism evidence="8 9">
    <name type="scientific">Nakamurella flava</name>
    <dbReference type="NCBI Taxonomy" id="2576308"/>
    <lineage>
        <taxon>Bacteria</taxon>
        <taxon>Bacillati</taxon>
        <taxon>Actinomycetota</taxon>
        <taxon>Actinomycetes</taxon>
        <taxon>Nakamurellales</taxon>
        <taxon>Nakamurellaceae</taxon>
        <taxon>Nakamurella</taxon>
    </lineage>
</organism>
<dbReference type="PANTHER" id="PTHR30566:SF25">
    <property type="entry name" value="INNER MEMBRANE PROTEIN"/>
    <property type="match status" value="1"/>
</dbReference>
<sequence length="485" mass="51636">MTGLTDQPWFWWTVGIVVGLPIALFVLSELLTALQRTGSPLAKPVALVRNWVVPAAALFLLLTRAADVSVEVTWVRIVATIFGFMLLLAILAALNVALFTNAGQGTWRDRMPSIFVDIVRLVLVITGLGLIFSYVWDADVAGLFTFLGVSSVVLGFALQGAVGSIISGLLLLFEQPFKLGDWLEAGGSRGRVVEVNWRAVHIDTGHGIEVTPNASLAGASFVNLSRPVGPPAALIETSFPIQDPPDQVVRLLNEVAGGVPTLHPEARPTSAHTASRTFQTRIPILSPADAGATEATFRRWLWYAARRAGLHLDGADDELGPPAVSAAMAQAARQFRLTSDDQEQLSGQARMERYGVGETVQAEGSVPDALRFIVGGSCQLWVRSAGGVIPIALLGSGEYLGQTALTREPVTAAATVTEELTVLRLPTAELGDYLEHHPALARELGEAIEIRRQRVRAALADAQKPSGPGAMDPGSSPRVGAPLAR</sequence>
<dbReference type="InterPro" id="IPR023408">
    <property type="entry name" value="MscS_beta-dom_sf"/>
</dbReference>
<dbReference type="InterPro" id="IPR010920">
    <property type="entry name" value="LSM_dom_sf"/>
</dbReference>
<name>A0A4U6QK85_9ACTN</name>
<evidence type="ECO:0000313" key="8">
    <source>
        <dbReference type="EMBL" id="TKV60731.1"/>
    </source>
</evidence>
<comment type="subcellular location">
    <subcellularLocation>
        <location evidence="1">Membrane</location>
    </subcellularLocation>
</comment>
<dbReference type="SUPFAM" id="SSF50182">
    <property type="entry name" value="Sm-like ribonucleoproteins"/>
    <property type="match status" value="1"/>
</dbReference>
<evidence type="ECO:0000256" key="1">
    <source>
        <dbReference type="ARBA" id="ARBA00004370"/>
    </source>
</evidence>
<feature type="region of interest" description="Disordered" evidence="5">
    <location>
        <begin position="459"/>
        <end position="485"/>
    </location>
</feature>
<feature type="transmembrane region" description="Helical" evidence="6">
    <location>
        <begin position="12"/>
        <end position="34"/>
    </location>
</feature>
<accession>A0A4U6QK85</accession>
<dbReference type="PROSITE" id="PS50042">
    <property type="entry name" value="CNMP_BINDING_3"/>
    <property type="match status" value="1"/>
</dbReference>
<evidence type="ECO:0000313" key="9">
    <source>
        <dbReference type="Proteomes" id="UP000306985"/>
    </source>
</evidence>
<keyword evidence="2 6" id="KW-0812">Transmembrane</keyword>
<evidence type="ECO:0000256" key="2">
    <source>
        <dbReference type="ARBA" id="ARBA00022692"/>
    </source>
</evidence>
<feature type="transmembrane region" description="Helical" evidence="6">
    <location>
        <begin position="114"/>
        <end position="136"/>
    </location>
</feature>
<dbReference type="Pfam" id="PF00027">
    <property type="entry name" value="cNMP_binding"/>
    <property type="match status" value="1"/>
</dbReference>
<keyword evidence="4 6" id="KW-0472">Membrane</keyword>
<dbReference type="Gene3D" id="1.10.287.1260">
    <property type="match status" value="1"/>
</dbReference>
<dbReference type="InterPro" id="IPR014710">
    <property type="entry name" value="RmlC-like_jellyroll"/>
</dbReference>
<dbReference type="AlphaFoldDB" id="A0A4U6QK85"/>
<dbReference type="Gene3D" id="2.60.120.10">
    <property type="entry name" value="Jelly Rolls"/>
    <property type="match status" value="1"/>
</dbReference>
<evidence type="ECO:0000256" key="5">
    <source>
        <dbReference type="SAM" id="MobiDB-lite"/>
    </source>
</evidence>